<evidence type="ECO:0000256" key="1">
    <source>
        <dbReference type="SAM" id="MobiDB-lite"/>
    </source>
</evidence>
<dbReference type="Proteomes" id="UP001311232">
    <property type="component" value="Unassembled WGS sequence"/>
</dbReference>
<reference evidence="2 3" key="1">
    <citation type="submission" date="2021-06" db="EMBL/GenBank/DDBJ databases">
        <authorList>
            <person name="Palmer J.M."/>
        </authorList>
    </citation>
    <scope>NUCLEOTIDE SEQUENCE [LARGE SCALE GENOMIC DNA]</scope>
    <source>
        <strain evidence="2 3">MEX-2019</strain>
        <tissue evidence="2">Muscle</tissue>
    </source>
</reference>
<accession>A0AAV9RM69</accession>
<feature type="non-terminal residue" evidence="2">
    <location>
        <position position="51"/>
    </location>
</feature>
<proteinExistence type="predicted"/>
<gene>
    <name evidence="2" type="ORF">CRENBAI_012960</name>
</gene>
<comment type="caution">
    <text evidence="2">The sequence shown here is derived from an EMBL/GenBank/DDBJ whole genome shotgun (WGS) entry which is preliminary data.</text>
</comment>
<sequence length="51" mass="5689">TQGHTTHQQRPDRARGPRPCQAVARSETAYTRAPSSRHKCTGGQKHQPPAW</sequence>
<evidence type="ECO:0000313" key="3">
    <source>
        <dbReference type="Proteomes" id="UP001311232"/>
    </source>
</evidence>
<protein>
    <submittedName>
        <fullName evidence="2">Uncharacterized protein</fullName>
    </submittedName>
</protein>
<dbReference type="EMBL" id="JAHHUM010001691">
    <property type="protein sequence ID" value="KAK5610063.1"/>
    <property type="molecule type" value="Genomic_DNA"/>
</dbReference>
<organism evidence="2 3">
    <name type="scientific">Crenichthys baileyi</name>
    <name type="common">White River springfish</name>
    <dbReference type="NCBI Taxonomy" id="28760"/>
    <lineage>
        <taxon>Eukaryota</taxon>
        <taxon>Metazoa</taxon>
        <taxon>Chordata</taxon>
        <taxon>Craniata</taxon>
        <taxon>Vertebrata</taxon>
        <taxon>Euteleostomi</taxon>
        <taxon>Actinopterygii</taxon>
        <taxon>Neopterygii</taxon>
        <taxon>Teleostei</taxon>
        <taxon>Neoteleostei</taxon>
        <taxon>Acanthomorphata</taxon>
        <taxon>Ovalentaria</taxon>
        <taxon>Atherinomorphae</taxon>
        <taxon>Cyprinodontiformes</taxon>
        <taxon>Goodeidae</taxon>
        <taxon>Crenichthys</taxon>
    </lineage>
</organism>
<feature type="non-terminal residue" evidence="2">
    <location>
        <position position="1"/>
    </location>
</feature>
<keyword evidence="3" id="KW-1185">Reference proteome</keyword>
<evidence type="ECO:0000313" key="2">
    <source>
        <dbReference type="EMBL" id="KAK5610063.1"/>
    </source>
</evidence>
<dbReference type="AlphaFoldDB" id="A0AAV9RM69"/>
<name>A0AAV9RM69_9TELE</name>
<feature type="region of interest" description="Disordered" evidence="1">
    <location>
        <begin position="1"/>
        <end position="51"/>
    </location>
</feature>